<keyword evidence="2" id="KW-1185">Reference proteome</keyword>
<sequence>MVGFADRQVDLCGPDQSVAIDIGLQVAVTGDSRENGDGAVFDHGRLATGQRLDAENGPFAQFFRFHVKKLQAALVICDRQDAAHAA</sequence>
<dbReference type="STRING" id="1280950.HJO_03530"/>
<organism evidence="1 2">
    <name type="scientific">Hyphomonas johnsonii MHS-2</name>
    <dbReference type="NCBI Taxonomy" id="1280950"/>
    <lineage>
        <taxon>Bacteria</taxon>
        <taxon>Pseudomonadati</taxon>
        <taxon>Pseudomonadota</taxon>
        <taxon>Alphaproteobacteria</taxon>
        <taxon>Hyphomonadales</taxon>
        <taxon>Hyphomonadaceae</taxon>
        <taxon>Hyphomonas</taxon>
    </lineage>
</organism>
<name>A0A059FUS3_9PROT</name>
<dbReference type="AlphaFoldDB" id="A0A059FUS3"/>
<comment type="caution">
    <text evidence="1">The sequence shown here is derived from an EMBL/GenBank/DDBJ whole genome shotgun (WGS) entry which is preliminary data.</text>
</comment>
<accession>A0A059FUS3</accession>
<evidence type="ECO:0000313" key="1">
    <source>
        <dbReference type="EMBL" id="KCZ94414.1"/>
    </source>
</evidence>
<dbReference type="Proteomes" id="UP000025171">
    <property type="component" value="Unassembled WGS sequence"/>
</dbReference>
<reference evidence="1 2" key="1">
    <citation type="journal article" date="2014" name="Antonie Van Leeuwenhoek">
        <title>Hyphomonas beringensis sp. nov. and Hyphomonas chukchiensis sp. nov., isolated from surface seawater of the Bering Sea and Chukchi Sea.</title>
        <authorList>
            <person name="Li C."/>
            <person name="Lai Q."/>
            <person name="Li G."/>
            <person name="Dong C."/>
            <person name="Wang J."/>
            <person name="Liao Y."/>
            <person name="Shao Z."/>
        </authorList>
    </citation>
    <scope>NUCLEOTIDE SEQUENCE [LARGE SCALE GENOMIC DNA]</scope>
    <source>
        <strain evidence="1 2">MHS-2</strain>
    </source>
</reference>
<protein>
    <submittedName>
        <fullName evidence="1">Uncharacterized protein</fullName>
    </submittedName>
</protein>
<proteinExistence type="predicted"/>
<gene>
    <name evidence="1" type="ORF">HJO_03530</name>
</gene>
<evidence type="ECO:0000313" key="2">
    <source>
        <dbReference type="Proteomes" id="UP000025171"/>
    </source>
</evidence>
<dbReference type="EMBL" id="ARYK01000001">
    <property type="protein sequence ID" value="KCZ94414.1"/>
    <property type="molecule type" value="Genomic_DNA"/>
</dbReference>